<accession>A0A495SDK4</accession>
<dbReference type="RefSeq" id="WP_170148990.1">
    <property type="nucleotide sequence ID" value="NZ_RBXB01000002.1"/>
</dbReference>
<dbReference type="EMBL" id="RBXB01000002">
    <property type="protein sequence ID" value="RKS97561.1"/>
    <property type="molecule type" value="Genomic_DNA"/>
</dbReference>
<dbReference type="NCBIfam" id="NF047798">
    <property type="entry name" value="leader_Chryseo"/>
    <property type="match status" value="1"/>
</dbReference>
<proteinExistence type="predicted"/>
<protein>
    <submittedName>
        <fullName evidence="1">Uncharacterized protein</fullName>
    </submittedName>
</protein>
<organism evidence="1 2">
    <name type="scientific">Chryseobacterium defluvii</name>
    <dbReference type="NCBI Taxonomy" id="160396"/>
    <lineage>
        <taxon>Bacteria</taxon>
        <taxon>Pseudomonadati</taxon>
        <taxon>Bacteroidota</taxon>
        <taxon>Flavobacteriia</taxon>
        <taxon>Flavobacteriales</taxon>
        <taxon>Weeksellaceae</taxon>
        <taxon>Chryseobacterium group</taxon>
        <taxon>Chryseobacterium</taxon>
    </lineage>
</organism>
<dbReference type="AlphaFoldDB" id="A0A495SDK4"/>
<reference evidence="1 2" key="1">
    <citation type="submission" date="2018-10" db="EMBL/GenBank/DDBJ databases">
        <title>Genomic Encyclopedia of Archaeal and Bacterial Type Strains, Phase II (KMG-II): from individual species to whole genera.</title>
        <authorList>
            <person name="Goeker M."/>
        </authorList>
    </citation>
    <scope>NUCLEOTIDE SEQUENCE [LARGE SCALE GENOMIC DNA]</scope>
    <source>
        <strain evidence="1 2">DSM 14219</strain>
    </source>
</reference>
<sequence length="49" mass="5601">MKKSNLKKLSREAQKQINGGAFKQCTSHEQCVIGWCCNYMCVEYACIEP</sequence>
<dbReference type="Proteomes" id="UP000272428">
    <property type="component" value="Unassembled WGS sequence"/>
</dbReference>
<keyword evidence="2" id="KW-1185">Reference proteome</keyword>
<name>A0A495SDK4_9FLAO</name>
<dbReference type="InterPro" id="IPR058074">
    <property type="entry name" value="Bacteriocin-like"/>
</dbReference>
<evidence type="ECO:0000313" key="1">
    <source>
        <dbReference type="EMBL" id="RKS97561.1"/>
    </source>
</evidence>
<evidence type="ECO:0000313" key="2">
    <source>
        <dbReference type="Proteomes" id="UP000272428"/>
    </source>
</evidence>
<comment type="caution">
    <text evidence="1">The sequence shown here is derived from an EMBL/GenBank/DDBJ whole genome shotgun (WGS) entry which is preliminary data.</text>
</comment>
<gene>
    <name evidence="1" type="ORF">BCF58_1694</name>
</gene>